<dbReference type="NCBIfam" id="TIGR02124">
    <property type="entry name" value="hypE"/>
    <property type="match status" value="1"/>
</dbReference>
<feature type="domain" description="PurM-like C-terminal" evidence="3">
    <location>
        <begin position="159"/>
        <end position="306"/>
    </location>
</feature>
<dbReference type="InterPro" id="IPR036921">
    <property type="entry name" value="PurM-like_N_sf"/>
</dbReference>
<dbReference type="PANTHER" id="PTHR30303:SF0">
    <property type="entry name" value="CARBAMOYL DEHYDRATASE HYPE"/>
    <property type="match status" value="1"/>
</dbReference>
<dbReference type="CDD" id="cd02197">
    <property type="entry name" value="HypE"/>
    <property type="match status" value="1"/>
</dbReference>
<dbReference type="PIRSF" id="PIRSF005644">
    <property type="entry name" value="Hdrgns_mtr_HypE"/>
    <property type="match status" value="1"/>
</dbReference>
<sequence>MEKLHIGHGTGGRLTSEIISEILRPFQKTSSSPYLEDCAIVDGNIAVTIDGYTVSPRTFPGGDIGKLAICGSVNDLAMRGAKPKFIAMGLIAEEGLDKNELLSYMESAANTCAELSIQLVTGDTKVLPKGQVDGLYITTCAIGTPPLDREPLGMVRLVPGDVLIVTTEIGQHEATIAAARYGLTVPSLKSDCAPLWPLVEQIIEMKGIKCMRDCTRGGLGTVLCEWAESTSLGIDIYEEKIPISSEVSSICDILGFDPLYLACEGCAVIAVAPEDAEKVLSKLKAHELGKKAQIIGQITEEHKGYVGMNTKAGGKRLVDMPVGEMLPRIC</sequence>
<feature type="domain" description="PurM-like N-terminal" evidence="2">
    <location>
        <begin position="36"/>
        <end position="143"/>
    </location>
</feature>
<dbReference type="AlphaFoldDB" id="G7V641"/>
<dbReference type="InterPro" id="IPR010918">
    <property type="entry name" value="PurM-like_C_dom"/>
</dbReference>
<dbReference type="EMBL" id="CP003096">
    <property type="protein sequence ID" value="AER67028.1"/>
    <property type="molecule type" value="Genomic_DNA"/>
</dbReference>
<dbReference type="SUPFAM" id="SSF55326">
    <property type="entry name" value="PurM N-terminal domain-like"/>
    <property type="match status" value="1"/>
</dbReference>
<evidence type="ECO:0000313" key="5">
    <source>
        <dbReference type="Proteomes" id="UP000005868"/>
    </source>
</evidence>
<organism evidence="4 5">
    <name type="scientific">Thermovirga lienii (strain ATCC BAA-1197 / DSM 17291 / Cas60314)</name>
    <dbReference type="NCBI Taxonomy" id="580340"/>
    <lineage>
        <taxon>Bacteria</taxon>
        <taxon>Thermotogati</taxon>
        <taxon>Synergistota</taxon>
        <taxon>Synergistia</taxon>
        <taxon>Synergistales</taxon>
        <taxon>Thermovirgaceae</taxon>
        <taxon>Thermovirga</taxon>
    </lineage>
</organism>
<evidence type="ECO:0000256" key="1">
    <source>
        <dbReference type="ARBA" id="ARBA00006243"/>
    </source>
</evidence>
<evidence type="ECO:0000313" key="4">
    <source>
        <dbReference type="EMBL" id="AER67028.1"/>
    </source>
</evidence>
<dbReference type="OrthoDB" id="9801934at2"/>
<dbReference type="InterPro" id="IPR036676">
    <property type="entry name" value="PurM-like_C_sf"/>
</dbReference>
<dbReference type="GO" id="GO:0051604">
    <property type="term" value="P:protein maturation"/>
    <property type="evidence" value="ECO:0007669"/>
    <property type="project" value="TreeGrafter"/>
</dbReference>
<reference evidence="4 5" key="2">
    <citation type="journal article" date="2012" name="Stand. Genomic Sci.">
        <title>Genome sequence of the moderately thermophilic, amino-acid-degrading and sulfur-reducing bacterium Thermovirga lienii type strain (Cas60314(T)).</title>
        <authorList>
            <person name="Goker M."/>
            <person name="Saunders E."/>
            <person name="Lapidus A."/>
            <person name="Nolan M."/>
            <person name="Lucas S."/>
            <person name="Hammon N."/>
            <person name="Deshpande S."/>
            <person name="Cheng J.F."/>
            <person name="Han C."/>
            <person name="Tapia R."/>
            <person name="Goodwin L.A."/>
            <person name="Pitluck S."/>
            <person name="Liolios K."/>
            <person name="Mavromatis K."/>
            <person name="Pagani I."/>
            <person name="Ivanova N."/>
            <person name="Mikhailova N."/>
            <person name="Pati A."/>
            <person name="Chen A."/>
            <person name="Palaniappan K."/>
            <person name="Land M."/>
            <person name="Chang Y.J."/>
            <person name="Jeffries C.D."/>
            <person name="Brambilla E.M."/>
            <person name="Rohde M."/>
            <person name="Spring S."/>
            <person name="Detter J.C."/>
            <person name="Woyke T."/>
            <person name="Bristow J."/>
            <person name="Eisen J.A."/>
            <person name="Markowitz V."/>
            <person name="Hugenholtz P."/>
            <person name="Kyrpides N.C."/>
            <person name="Klenk H.P."/>
        </authorList>
    </citation>
    <scope>NUCLEOTIDE SEQUENCE [LARGE SCALE GENOMIC DNA]</scope>
    <source>
        <strain evidence="5">ATCC BAA-1197 / DSM 17291 / Cas60314</strain>
    </source>
</reference>
<dbReference type="Pfam" id="PF00586">
    <property type="entry name" value="AIRS"/>
    <property type="match status" value="1"/>
</dbReference>
<name>G7V641_THELD</name>
<keyword evidence="5" id="KW-1185">Reference proteome</keyword>
<dbReference type="eggNOG" id="COG0309">
    <property type="taxonomic scope" value="Bacteria"/>
</dbReference>
<evidence type="ECO:0000259" key="2">
    <source>
        <dbReference type="Pfam" id="PF00586"/>
    </source>
</evidence>
<gene>
    <name evidence="4" type="ordered locus">Tlie_1298</name>
</gene>
<dbReference type="HOGENOM" id="CLU_049733_0_0_0"/>
<reference evidence="5" key="1">
    <citation type="submission" date="2011-10" db="EMBL/GenBank/DDBJ databases">
        <title>The complete genome of chromosome of Thermovirga lienii DSM 17291.</title>
        <authorList>
            <consortium name="US DOE Joint Genome Institute (JGI-PGF)"/>
            <person name="Lucas S."/>
            <person name="Copeland A."/>
            <person name="Lapidus A."/>
            <person name="Glavina del Rio T."/>
            <person name="Dalin E."/>
            <person name="Tice H."/>
            <person name="Bruce D."/>
            <person name="Goodwin L."/>
            <person name="Pitluck S."/>
            <person name="Peters L."/>
            <person name="Mikhailova N."/>
            <person name="Saunders E."/>
            <person name="Kyrpides N."/>
            <person name="Mavromatis K."/>
            <person name="Ivanova N."/>
            <person name="Last F.I."/>
            <person name="Brettin T."/>
            <person name="Detter J.C."/>
            <person name="Han C."/>
            <person name="Larimer F."/>
            <person name="Land M."/>
            <person name="Hauser L."/>
            <person name="Markowitz V."/>
            <person name="Cheng J.-F."/>
            <person name="Hugenholtz P."/>
            <person name="Woyke T."/>
            <person name="Wu D."/>
            <person name="Spring S."/>
            <person name="Schroeder M."/>
            <person name="Brambilla E.-M."/>
            <person name="Klenk H.-P."/>
            <person name="Eisen J.A."/>
        </authorList>
    </citation>
    <scope>NUCLEOTIDE SEQUENCE [LARGE SCALE GENOMIC DNA]</scope>
    <source>
        <strain evidence="5">ATCC BAA-1197 / DSM 17291 / Cas60314</strain>
    </source>
</reference>
<comment type="similarity">
    <text evidence="1">Belongs to the HypE family.</text>
</comment>
<dbReference type="SUPFAM" id="SSF56042">
    <property type="entry name" value="PurM C-terminal domain-like"/>
    <property type="match status" value="1"/>
</dbReference>
<dbReference type="STRING" id="580340.Tlie_1298"/>
<dbReference type="PANTHER" id="PTHR30303">
    <property type="entry name" value="HYDROGENASE ISOENZYMES FORMATION PROTEIN HYPE"/>
    <property type="match status" value="1"/>
</dbReference>
<proteinExistence type="inferred from homology"/>
<protein>
    <submittedName>
        <fullName evidence="4">Hydrogenase expression/formation protein HypE</fullName>
    </submittedName>
</protein>
<dbReference type="KEGG" id="tli:Tlie_1298"/>
<dbReference type="Gene3D" id="3.90.650.10">
    <property type="entry name" value="PurM-like C-terminal domain"/>
    <property type="match status" value="1"/>
</dbReference>
<dbReference type="Proteomes" id="UP000005868">
    <property type="component" value="Chromosome"/>
</dbReference>
<accession>G7V641</accession>
<dbReference type="Pfam" id="PF02769">
    <property type="entry name" value="AIRS_C"/>
    <property type="match status" value="1"/>
</dbReference>
<dbReference type="InterPro" id="IPR011854">
    <property type="entry name" value="HypE"/>
</dbReference>
<dbReference type="InterPro" id="IPR016188">
    <property type="entry name" value="PurM-like_N"/>
</dbReference>
<evidence type="ECO:0000259" key="3">
    <source>
        <dbReference type="Pfam" id="PF02769"/>
    </source>
</evidence>
<dbReference type="Gene3D" id="3.30.1330.10">
    <property type="entry name" value="PurM-like, N-terminal domain"/>
    <property type="match status" value="1"/>
</dbReference>